<proteinExistence type="predicted"/>
<dbReference type="AlphaFoldDB" id="A0A6C0DDS7"/>
<keyword evidence="1" id="KW-0175">Coiled coil</keyword>
<name>A0A6C0DDS7_9ZZZZ</name>
<protein>
    <submittedName>
        <fullName evidence="2">Uncharacterized protein</fullName>
    </submittedName>
</protein>
<organism evidence="2">
    <name type="scientific">viral metagenome</name>
    <dbReference type="NCBI Taxonomy" id="1070528"/>
    <lineage>
        <taxon>unclassified sequences</taxon>
        <taxon>metagenomes</taxon>
        <taxon>organismal metagenomes</taxon>
    </lineage>
</organism>
<reference evidence="2" key="1">
    <citation type="journal article" date="2020" name="Nature">
        <title>Giant virus diversity and host interactions through global metagenomics.</title>
        <authorList>
            <person name="Schulz F."/>
            <person name="Roux S."/>
            <person name="Paez-Espino D."/>
            <person name="Jungbluth S."/>
            <person name="Walsh D.A."/>
            <person name="Denef V.J."/>
            <person name="McMahon K.D."/>
            <person name="Konstantinidis K.T."/>
            <person name="Eloe-Fadrosh E.A."/>
            <person name="Kyrpides N.C."/>
            <person name="Woyke T."/>
        </authorList>
    </citation>
    <scope>NUCLEOTIDE SEQUENCE</scope>
    <source>
        <strain evidence="2">GVMAG-M-3300023174-144</strain>
    </source>
</reference>
<feature type="coiled-coil region" evidence="1">
    <location>
        <begin position="383"/>
        <end position="410"/>
    </location>
</feature>
<evidence type="ECO:0000256" key="1">
    <source>
        <dbReference type="SAM" id="Coils"/>
    </source>
</evidence>
<evidence type="ECO:0000313" key="2">
    <source>
        <dbReference type="EMBL" id="QHT15078.1"/>
    </source>
</evidence>
<dbReference type="EMBL" id="MN739600">
    <property type="protein sequence ID" value="QHT15078.1"/>
    <property type="molecule type" value="Genomic_DNA"/>
</dbReference>
<accession>A0A6C0DDS7</accession>
<sequence length="451" mass="53038">MENNIFEPNKDFLFSNISLGQPTTIQGGAYFTKILYKDKPFFIETPKSLSKQGFVKNGKKMFCDLMFDNTNEEFINWVENLETKCQQLIHDRGDEWFQNKLEMNDIETAFTSTLRIYKSGKYYLMRVNVKMNYNTNIPLVKIYNESEVPLNIDDIKSDTNIISIIEIQGIKFTSRNFQIELEMKQAMVLNTYEMFESCLIKRNTSGKPLIETKTNNLEENQVLYKSNIVVPVLVDQKIEEKPNDTNQSVFFSKNKSGEDSLEEFTLDTENESLEENETNEIMNQDIQSDNDKYSKNDIKEDEVHLIIKDEIDLEKEDMQMENVNNKNIQSNMDDKKETTQRENIIHDININTLTDIDNGELKEMNDINFNIDTLEPMKLKKPNEFYYEIYKKAKEKAKQAKKEMMIAYLEAKNIKKTYMLDDLEDSDSDNSLESDLDFNLENEYEYLNNEN</sequence>